<sequence>MVQPADQNEATQAQDSHEMTVDGCVCPQCFKPLKAPAVTDGPPGRYGIRLRSYAGMCFHCRQACYVVQFEANGKWLINSYRPNLYESGRFVGYGDWVEVNPLPEQPPVLTGPGGDYDTVPDPDYDPAFSAIQGVAGFLMQATNAIGKLLKAIEKLQRNEPDNRKH</sequence>
<name>A0A0F9FTC3_9ZZZZ</name>
<gene>
    <name evidence="1" type="ORF">LCGC14_2203600</name>
</gene>
<dbReference type="EMBL" id="LAZR01029091">
    <property type="protein sequence ID" value="KKL60610.1"/>
    <property type="molecule type" value="Genomic_DNA"/>
</dbReference>
<reference evidence="1" key="1">
    <citation type="journal article" date="2015" name="Nature">
        <title>Complex archaea that bridge the gap between prokaryotes and eukaryotes.</title>
        <authorList>
            <person name="Spang A."/>
            <person name="Saw J.H."/>
            <person name="Jorgensen S.L."/>
            <person name="Zaremba-Niedzwiedzka K."/>
            <person name="Martijn J."/>
            <person name="Lind A.E."/>
            <person name="van Eijk R."/>
            <person name="Schleper C."/>
            <person name="Guy L."/>
            <person name="Ettema T.J."/>
        </authorList>
    </citation>
    <scope>NUCLEOTIDE SEQUENCE</scope>
</reference>
<proteinExistence type="predicted"/>
<evidence type="ECO:0000313" key="1">
    <source>
        <dbReference type="EMBL" id="KKL60610.1"/>
    </source>
</evidence>
<organism evidence="1">
    <name type="scientific">marine sediment metagenome</name>
    <dbReference type="NCBI Taxonomy" id="412755"/>
    <lineage>
        <taxon>unclassified sequences</taxon>
        <taxon>metagenomes</taxon>
        <taxon>ecological metagenomes</taxon>
    </lineage>
</organism>
<protein>
    <submittedName>
        <fullName evidence="1">Uncharacterized protein</fullName>
    </submittedName>
</protein>
<comment type="caution">
    <text evidence="1">The sequence shown here is derived from an EMBL/GenBank/DDBJ whole genome shotgun (WGS) entry which is preliminary data.</text>
</comment>
<dbReference type="AlphaFoldDB" id="A0A0F9FTC3"/>
<accession>A0A0F9FTC3</accession>